<dbReference type="InterPro" id="IPR013780">
    <property type="entry name" value="Glyco_hydro_b"/>
</dbReference>
<dbReference type="Gene3D" id="2.60.40.1180">
    <property type="entry name" value="Golgi alpha-mannosidase II"/>
    <property type="match status" value="1"/>
</dbReference>
<evidence type="ECO:0000313" key="11">
    <source>
        <dbReference type="Proteomes" id="UP001140949"/>
    </source>
</evidence>
<evidence type="ECO:0000259" key="9">
    <source>
        <dbReference type="Pfam" id="PF17801"/>
    </source>
</evidence>
<dbReference type="Pfam" id="PF16499">
    <property type="entry name" value="Melibiase_2"/>
    <property type="match status" value="1"/>
</dbReference>
<feature type="domain" description="Alpha galactosidase C-terminal" evidence="9">
    <location>
        <begin position="559"/>
        <end position="638"/>
    </location>
</feature>
<comment type="catalytic activity">
    <reaction evidence="1 7">
        <text>Hydrolysis of terminal, non-reducing alpha-D-galactose residues in alpha-D-galactosides, including galactose oligosaccharides, galactomannans and galactolipids.</text>
        <dbReference type="EC" id="3.2.1.22"/>
    </reaction>
</comment>
<dbReference type="InterPro" id="IPR002241">
    <property type="entry name" value="Glyco_hydro_27"/>
</dbReference>
<dbReference type="InterPro" id="IPR017853">
    <property type="entry name" value="GH"/>
</dbReference>
<sequence>MRAALLSILLSILLFSDLFPFSELSEARTGTRELASTPPRGWNSYDSFSWVIDEQAFLNNAAIVAKKLLPYGYEYVVVDYLWYRNNTEGASNQDAIGFDNIDRWGRPIPDPERWPSSEGGRGFKEVAQKVHDMGLKFGIHVMRGISAQAVNANTPILDVLKGGAYVEDGRRKHAVDVGMTDTSCAWLKGFMSVNTDSGAGEAFLRSLYHQYAEWGVDFVKLDCVFGDDMSSREIITVSKLLKELDRPVVFSLSPGSHASPSMAAAIVNYVNMYRVTGDDWDTWEDVAAHFDVARDFAAAKMIGAQGLNGRSWPDLDMLPLGWLTDPGVRQGPHRKCKLTQDEQKTQMTLWAMVKSPLMFGGDLRNIDRTTFGLITNRKLLDINSHSENNMEFPHVTARKNIRRASRVYTWNAARVEKLYTSNNDGMGLTSCSNENAKGWFISHEGEKNQMCWEHRLKSNNISCLYKRRSMSTLSEEIAYKQEHQGKFQLLLAETKDTCLDASVNRKRTASENTFLSTCKWNANQMWELNDDGTLLSSYSGLCATVERKNSNSPNVIHGVRSWVATGRRGEIYLAFFNLESERARISADIGDLEKSLGRRFTGTGSCNCSEVWTGTHLGIVDGTLSTLVEPHGCSLFVLNCES</sequence>
<gene>
    <name evidence="10" type="ORF">M6B38_195320</name>
</gene>
<dbReference type="GO" id="GO:0004557">
    <property type="term" value="F:alpha-galactosidase activity"/>
    <property type="evidence" value="ECO:0007669"/>
    <property type="project" value="UniProtKB-EC"/>
</dbReference>
<reference evidence="10" key="1">
    <citation type="journal article" date="2023" name="GigaByte">
        <title>Genome assembly of the bearded iris, Iris pallida Lam.</title>
        <authorList>
            <person name="Bruccoleri R.E."/>
            <person name="Oakeley E.J."/>
            <person name="Faust A.M.E."/>
            <person name="Altorfer M."/>
            <person name="Dessus-Babus S."/>
            <person name="Burckhardt D."/>
            <person name="Oertli M."/>
            <person name="Naumann U."/>
            <person name="Petersen F."/>
            <person name="Wong J."/>
        </authorList>
    </citation>
    <scope>NUCLEOTIDE SEQUENCE</scope>
    <source>
        <strain evidence="10">GSM-AAB239-AS_SAM_17_03QT</strain>
    </source>
</reference>
<feature type="signal peptide" evidence="8">
    <location>
        <begin position="1"/>
        <end position="24"/>
    </location>
</feature>
<evidence type="ECO:0000256" key="6">
    <source>
        <dbReference type="ARBA" id="ARBA00023295"/>
    </source>
</evidence>
<keyword evidence="4 8" id="KW-0732">Signal</keyword>
<evidence type="ECO:0000256" key="2">
    <source>
        <dbReference type="ARBA" id="ARBA00009743"/>
    </source>
</evidence>
<proteinExistence type="inferred from homology"/>
<evidence type="ECO:0000313" key="10">
    <source>
        <dbReference type="EMBL" id="KAJ6802385.1"/>
    </source>
</evidence>
<dbReference type="PRINTS" id="PR00740">
    <property type="entry name" value="GLHYDRLASE27"/>
</dbReference>
<keyword evidence="6 7" id="KW-0326">Glycosidase</keyword>
<accession>A0AAX6EEE9</accession>
<dbReference type="EMBL" id="JANAVB010037416">
    <property type="protein sequence ID" value="KAJ6802385.1"/>
    <property type="molecule type" value="Genomic_DNA"/>
</dbReference>
<evidence type="ECO:0000256" key="5">
    <source>
        <dbReference type="ARBA" id="ARBA00022801"/>
    </source>
</evidence>
<protein>
    <recommendedName>
        <fullName evidence="3 7">Alpha-galactosidase</fullName>
        <ecNumber evidence="3 7">3.2.1.22</ecNumber>
    </recommendedName>
    <alternativeName>
        <fullName evidence="7">Melibiase</fullName>
    </alternativeName>
</protein>
<dbReference type="SUPFAM" id="SSF50370">
    <property type="entry name" value="Ricin B-like lectins"/>
    <property type="match status" value="1"/>
</dbReference>
<dbReference type="SUPFAM" id="SSF51011">
    <property type="entry name" value="Glycosyl hydrolase domain"/>
    <property type="match status" value="1"/>
</dbReference>
<dbReference type="CDD" id="cd14792">
    <property type="entry name" value="GH27"/>
    <property type="match status" value="1"/>
</dbReference>
<dbReference type="GO" id="GO:0005975">
    <property type="term" value="P:carbohydrate metabolic process"/>
    <property type="evidence" value="ECO:0007669"/>
    <property type="project" value="InterPro"/>
</dbReference>
<evidence type="ECO:0000256" key="7">
    <source>
        <dbReference type="RuleBase" id="RU361168"/>
    </source>
</evidence>
<dbReference type="PROSITE" id="PS50231">
    <property type="entry name" value="RICIN_B_LECTIN"/>
    <property type="match status" value="1"/>
</dbReference>
<keyword evidence="11" id="KW-1185">Reference proteome</keyword>
<feature type="chain" id="PRO_5043780387" description="Alpha-galactosidase" evidence="8">
    <location>
        <begin position="25"/>
        <end position="642"/>
    </location>
</feature>
<keyword evidence="7" id="KW-1015">Disulfide bond</keyword>
<dbReference type="EC" id="3.2.1.22" evidence="3 7"/>
<keyword evidence="5 7" id="KW-0378">Hydrolase</keyword>
<dbReference type="InterPro" id="IPR013785">
    <property type="entry name" value="Aldolase_TIM"/>
</dbReference>
<dbReference type="InterPro" id="IPR035992">
    <property type="entry name" value="Ricin_B-like_lectins"/>
</dbReference>
<dbReference type="InterPro" id="IPR041233">
    <property type="entry name" value="Melibiase_C"/>
</dbReference>
<dbReference type="AlphaFoldDB" id="A0AAX6EEE9"/>
<dbReference type="PANTHER" id="PTHR11452">
    <property type="entry name" value="ALPHA-GALACTOSIDASE/ALPHA-N-ACETYLGALACTOSAMINIDASE"/>
    <property type="match status" value="1"/>
</dbReference>
<dbReference type="Gene3D" id="2.80.10.50">
    <property type="match status" value="1"/>
</dbReference>
<reference evidence="10" key="2">
    <citation type="submission" date="2023-04" db="EMBL/GenBank/DDBJ databases">
        <authorList>
            <person name="Bruccoleri R.E."/>
            <person name="Oakeley E.J."/>
            <person name="Faust A.-M."/>
            <person name="Dessus-Babus S."/>
            <person name="Altorfer M."/>
            <person name="Burckhardt D."/>
            <person name="Oertli M."/>
            <person name="Naumann U."/>
            <person name="Petersen F."/>
            <person name="Wong J."/>
        </authorList>
    </citation>
    <scope>NUCLEOTIDE SEQUENCE</scope>
    <source>
        <strain evidence="10">GSM-AAB239-AS_SAM_17_03QT</strain>
        <tissue evidence="10">Leaf</tissue>
    </source>
</reference>
<name>A0AAX6EEE9_IRIPA</name>
<comment type="caution">
    <text evidence="10">The sequence shown here is derived from an EMBL/GenBank/DDBJ whole genome shotgun (WGS) entry which is preliminary data.</text>
</comment>
<dbReference type="Pfam" id="PF17801">
    <property type="entry name" value="Melibiase_C"/>
    <property type="match status" value="1"/>
</dbReference>
<comment type="similarity">
    <text evidence="2 7">Belongs to the glycosyl hydrolase 27 family.</text>
</comment>
<evidence type="ECO:0000256" key="4">
    <source>
        <dbReference type="ARBA" id="ARBA00022729"/>
    </source>
</evidence>
<organism evidence="10 11">
    <name type="scientific">Iris pallida</name>
    <name type="common">Sweet iris</name>
    <dbReference type="NCBI Taxonomy" id="29817"/>
    <lineage>
        <taxon>Eukaryota</taxon>
        <taxon>Viridiplantae</taxon>
        <taxon>Streptophyta</taxon>
        <taxon>Embryophyta</taxon>
        <taxon>Tracheophyta</taxon>
        <taxon>Spermatophyta</taxon>
        <taxon>Magnoliopsida</taxon>
        <taxon>Liliopsida</taxon>
        <taxon>Asparagales</taxon>
        <taxon>Iridaceae</taxon>
        <taxon>Iridoideae</taxon>
        <taxon>Irideae</taxon>
        <taxon>Iris</taxon>
    </lineage>
</organism>
<dbReference type="SUPFAM" id="SSF51445">
    <property type="entry name" value="(Trans)glycosidases"/>
    <property type="match status" value="1"/>
</dbReference>
<dbReference type="Gene3D" id="3.20.20.70">
    <property type="entry name" value="Aldolase class I"/>
    <property type="match status" value="1"/>
</dbReference>
<evidence type="ECO:0000256" key="1">
    <source>
        <dbReference type="ARBA" id="ARBA00001255"/>
    </source>
</evidence>
<dbReference type="Proteomes" id="UP001140949">
    <property type="component" value="Unassembled WGS sequence"/>
</dbReference>
<evidence type="ECO:0000256" key="3">
    <source>
        <dbReference type="ARBA" id="ARBA00012755"/>
    </source>
</evidence>
<evidence type="ECO:0000256" key="8">
    <source>
        <dbReference type="SAM" id="SignalP"/>
    </source>
</evidence>
<dbReference type="PANTHER" id="PTHR11452:SF42">
    <property type="entry name" value="ALPHA-GALACTOSIDASE"/>
    <property type="match status" value="1"/>
</dbReference>